<evidence type="ECO:0000256" key="7">
    <source>
        <dbReference type="SAM" id="MobiDB-lite"/>
    </source>
</evidence>
<dbReference type="PIRSF" id="PIRSF015952">
    <property type="entry name" value="U3snoRNP11"/>
    <property type="match status" value="1"/>
</dbReference>
<evidence type="ECO:0000313" key="8">
    <source>
        <dbReference type="Proteomes" id="UP000035680"/>
    </source>
</evidence>
<feature type="coiled-coil region" evidence="6">
    <location>
        <begin position="167"/>
        <end position="197"/>
    </location>
</feature>
<dbReference type="PANTHER" id="PTHR12838">
    <property type="entry name" value="U3 SMALL NUCLEOLAR RNA-ASSOCIATED PROTEIN 11"/>
    <property type="match status" value="1"/>
</dbReference>
<dbReference type="AlphaFoldDB" id="A0A0K0FXZ3"/>
<dbReference type="Pfam" id="PF03998">
    <property type="entry name" value="Utp11"/>
    <property type="match status" value="1"/>
</dbReference>
<keyword evidence="4" id="KW-0698">rRNA processing</keyword>
<sequence>MSSMKTRNKAIKREHRERPQVKERAHLGILEKKKDWIKRARDYQEKRDKIRELREVALSKNPDEFYHHMIRSQVGSDGVHRDFDMKKILGDDIKESKRDLRRDLRYITFKLVNEKKKIEKLKGSLQLVTVGGSLNKRIIYKDDSDEDELVGVVVNNRTNFSTDTHLTDVMKENYKILAEKIKKLKELEVVKQKLEAAINKS</sequence>
<dbReference type="WBParaSite" id="SVE_1731900.1">
    <property type="protein sequence ID" value="SVE_1731900.1"/>
    <property type="gene ID" value="SVE_1731900"/>
</dbReference>
<reference evidence="9" key="2">
    <citation type="submission" date="2015-08" db="UniProtKB">
        <authorList>
            <consortium name="WormBaseParasite"/>
        </authorList>
    </citation>
    <scope>IDENTIFICATION</scope>
</reference>
<dbReference type="GO" id="GO:0006364">
    <property type="term" value="P:rRNA processing"/>
    <property type="evidence" value="ECO:0007669"/>
    <property type="project" value="UniProtKB-KW"/>
</dbReference>
<reference evidence="8" key="1">
    <citation type="submission" date="2014-07" db="EMBL/GenBank/DDBJ databases">
        <authorList>
            <person name="Martin A.A"/>
            <person name="De Silva N."/>
        </authorList>
    </citation>
    <scope>NUCLEOTIDE SEQUENCE</scope>
</reference>
<feature type="region of interest" description="Disordered" evidence="7">
    <location>
        <begin position="1"/>
        <end position="23"/>
    </location>
</feature>
<dbReference type="PANTHER" id="PTHR12838:SF0">
    <property type="entry name" value="U3 SMALL NUCLEOLAR RNA-ASSOCIATED PROTEIN 11-RELATED"/>
    <property type="match status" value="1"/>
</dbReference>
<evidence type="ECO:0000256" key="2">
    <source>
        <dbReference type="ARBA" id="ARBA00008105"/>
    </source>
</evidence>
<dbReference type="STRING" id="75913.A0A0K0FXZ3"/>
<feature type="compositionally biased region" description="Basic and acidic residues" evidence="7">
    <location>
        <begin position="14"/>
        <end position="23"/>
    </location>
</feature>
<accession>A0A0K0FXZ3</accession>
<protein>
    <recommendedName>
        <fullName evidence="3">Probable U3 small nucleolar RNA-associated protein 11</fullName>
    </recommendedName>
</protein>
<evidence type="ECO:0000256" key="3">
    <source>
        <dbReference type="ARBA" id="ARBA00020121"/>
    </source>
</evidence>
<keyword evidence="5" id="KW-0539">Nucleus</keyword>
<evidence type="ECO:0000256" key="4">
    <source>
        <dbReference type="ARBA" id="ARBA00022552"/>
    </source>
</evidence>
<dbReference type="GO" id="GO:0032040">
    <property type="term" value="C:small-subunit processome"/>
    <property type="evidence" value="ECO:0007669"/>
    <property type="project" value="InterPro"/>
</dbReference>
<dbReference type="Proteomes" id="UP000035680">
    <property type="component" value="Unassembled WGS sequence"/>
</dbReference>
<evidence type="ECO:0000256" key="6">
    <source>
        <dbReference type="SAM" id="Coils"/>
    </source>
</evidence>
<name>A0A0K0FXZ3_STRVS</name>
<dbReference type="InterPro" id="IPR007144">
    <property type="entry name" value="SSU_processome_Utp11"/>
</dbReference>
<keyword evidence="6" id="KW-0175">Coiled coil</keyword>
<evidence type="ECO:0000256" key="5">
    <source>
        <dbReference type="ARBA" id="ARBA00023242"/>
    </source>
</evidence>
<comment type="similarity">
    <text evidence="2">Belongs to the UTP11 family.</text>
</comment>
<proteinExistence type="inferred from homology"/>
<keyword evidence="8" id="KW-1185">Reference proteome</keyword>
<evidence type="ECO:0000313" key="9">
    <source>
        <dbReference type="WBParaSite" id="SVE_1731900.1"/>
    </source>
</evidence>
<organism evidence="8 9">
    <name type="scientific">Strongyloides venezuelensis</name>
    <name type="common">Threadworm</name>
    <dbReference type="NCBI Taxonomy" id="75913"/>
    <lineage>
        <taxon>Eukaryota</taxon>
        <taxon>Metazoa</taxon>
        <taxon>Ecdysozoa</taxon>
        <taxon>Nematoda</taxon>
        <taxon>Chromadorea</taxon>
        <taxon>Rhabditida</taxon>
        <taxon>Tylenchina</taxon>
        <taxon>Panagrolaimomorpha</taxon>
        <taxon>Strongyloidoidea</taxon>
        <taxon>Strongyloididae</taxon>
        <taxon>Strongyloides</taxon>
    </lineage>
</organism>
<feature type="compositionally biased region" description="Basic residues" evidence="7">
    <location>
        <begin position="1"/>
        <end position="13"/>
    </location>
</feature>
<comment type="subcellular location">
    <subcellularLocation>
        <location evidence="1">Nucleus</location>
        <location evidence="1">Nucleolus</location>
    </subcellularLocation>
</comment>
<evidence type="ECO:0000256" key="1">
    <source>
        <dbReference type="ARBA" id="ARBA00004604"/>
    </source>
</evidence>